<organism evidence="2 3">
    <name type="scientific">Pelistega europaea</name>
    <dbReference type="NCBI Taxonomy" id="106147"/>
    <lineage>
        <taxon>Bacteria</taxon>
        <taxon>Pseudomonadati</taxon>
        <taxon>Pseudomonadota</taxon>
        <taxon>Betaproteobacteria</taxon>
        <taxon>Burkholderiales</taxon>
        <taxon>Alcaligenaceae</taxon>
        <taxon>Pelistega</taxon>
    </lineage>
</organism>
<feature type="region of interest" description="Disordered" evidence="1">
    <location>
        <begin position="377"/>
        <end position="430"/>
    </location>
</feature>
<dbReference type="RefSeq" id="WP_171589353.1">
    <property type="nucleotide sequence ID" value="NZ_JABGBO010000011.1"/>
</dbReference>
<accession>A0A7Y4P6X8</accession>
<feature type="compositionally biased region" description="Polar residues" evidence="1">
    <location>
        <begin position="377"/>
        <end position="391"/>
    </location>
</feature>
<proteinExistence type="predicted"/>
<name>A0A7Y4P6X8_9BURK</name>
<evidence type="ECO:0000313" key="2">
    <source>
        <dbReference type="EMBL" id="NOL50369.1"/>
    </source>
</evidence>
<protein>
    <submittedName>
        <fullName evidence="2">Uncharacterized protein</fullName>
    </submittedName>
</protein>
<comment type="caution">
    <text evidence="2">The sequence shown here is derived from an EMBL/GenBank/DDBJ whole genome shotgun (WGS) entry which is preliminary data.</text>
</comment>
<reference evidence="2 3" key="1">
    <citation type="submission" date="2020-05" db="EMBL/GenBank/DDBJ databases">
        <authorList>
            <person name="Niu N."/>
        </authorList>
    </citation>
    <scope>NUCLEOTIDE SEQUENCE [LARGE SCALE GENOMIC DNA]</scope>
    <source>
        <strain evidence="2 3">LMG10982</strain>
    </source>
</reference>
<gene>
    <name evidence="2" type="ORF">HKX40_09540</name>
</gene>
<feature type="compositionally biased region" description="Basic and acidic residues" evidence="1">
    <location>
        <begin position="392"/>
        <end position="406"/>
    </location>
</feature>
<keyword evidence="3" id="KW-1185">Reference proteome</keyword>
<dbReference type="EMBL" id="JABGBO010000011">
    <property type="protein sequence ID" value="NOL50369.1"/>
    <property type="molecule type" value="Genomic_DNA"/>
</dbReference>
<evidence type="ECO:0000313" key="3">
    <source>
        <dbReference type="Proteomes" id="UP000541421"/>
    </source>
</evidence>
<sequence>MHDFQDDLIAYVPVRRYELTLRHRLLSQLGDFSHLILEALVMSNSDSPDLTSDTDGLEIVSTITGLTRQQLHPILTRLQGVGLVSDNFTLTSKGRELAKWQQCLHDKPHYIWLDCQYRTHDFWGNDSLMPEIIDSPASCYIIHDSPTDDKAKQQNFWSTQDWNEDCERQKRRLLHRHEAYFHHIFGVFNECFPEGSFYEKEWELVVRYTPPDIGKVYAISVPLDTRNLLIGHSGQYKLLSPVLCLKTSYSLPTGFPASLQDRLPEDSLLMNNFSKLDVTPEQLLDEQQCAALGTKWYWPNVDEICLQNAVPDLLKQLKLTRDIGFNRQYRLIQNWQPLSFNRDFLIKNLKNTPKEGIFFVDEQEPIIKKNIDEVKKQTTSTAQRHTQNTRTKLNEHSGKRFSRDAQADVMPHHKAKQSSNSVKKQVTAPRTRHYTVPKQEEKTTAEQIIDFVISSFLR</sequence>
<dbReference type="AlphaFoldDB" id="A0A7Y4P6X8"/>
<dbReference type="Proteomes" id="UP000541421">
    <property type="component" value="Unassembled WGS sequence"/>
</dbReference>
<evidence type="ECO:0000256" key="1">
    <source>
        <dbReference type="SAM" id="MobiDB-lite"/>
    </source>
</evidence>